<accession>A0ACA8DS92</accession>
<dbReference type="EMBL" id="CP011011">
    <property type="protein sequence ID" value="ATC80829.1"/>
    <property type="molecule type" value="Genomic_DNA"/>
</dbReference>
<reference evidence="1" key="1">
    <citation type="submission" date="2015-03" db="EMBL/GenBank/DDBJ databases">
        <authorList>
            <person name="Xie B.-B."/>
            <person name="Rong J.-C."/>
            <person name="Qin Q.-L."/>
            <person name="Zhang Y.-Z."/>
        </authorList>
    </citation>
    <scope>NUCLEOTIDE SEQUENCE</scope>
    <source>
        <strain evidence="1">DSM 14585</strain>
    </source>
</reference>
<keyword evidence="2" id="KW-1185">Reference proteome</keyword>
<evidence type="ECO:0000313" key="2">
    <source>
        <dbReference type="Proteomes" id="UP000217277"/>
    </source>
</evidence>
<sequence length="150" mass="17321">MDKVRHDLPFYLVIIWIFMFIEKVMPRFSETDALGHINNTVLPVWFEAARVPIFKFFTPDLNPHDWKLIIAKVEVSFVGELFYGHEVTVKTSVEHIGTSSFTLRQEAWQHDKCCAIGKAVMVRYDFIAKSKQALSVDEKAALNEHICSAY</sequence>
<protein>
    <submittedName>
        <fullName evidence="1">Acyl-CoA thioester hydrolase</fullName>
    </submittedName>
</protein>
<name>A0ACA8DS92_9GAMM</name>
<dbReference type="Proteomes" id="UP000217277">
    <property type="component" value="Chromosome I"/>
</dbReference>
<keyword evidence="1" id="KW-0378">Hydrolase</keyword>
<proteinExistence type="predicted"/>
<organism evidence="1 2">
    <name type="scientific">Pseudoalteromonas agarivorans DSM 14585</name>
    <dbReference type="NCBI Taxonomy" id="1312369"/>
    <lineage>
        <taxon>Bacteria</taxon>
        <taxon>Pseudomonadati</taxon>
        <taxon>Pseudomonadota</taxon>
        <taxon>Gammaproteobacteria</taxon>
        <taxon>Alteromonadales</taxon>
        <taxon>Pseudoalteromonadaceae</taxon>
        <taxon>Pseudoalteromonas</taxon>
    </lineage>
</organism>
<gene>
    <name evidence="1" type="primary">ybgC</name>
    <name evidence="1" type="ORF">PAGA_a0235</name>
</gene>
<evidence type="ECO:0000313" key="1">
    <source>
        <dbReference type="EMBL" id="ATC80829.1"/>
    </source>
</evidence>